<evidence type="ECO:0000313" key="3">
    <source>
        <dbReference type="Proteomes" id="UP000221011"/>
    </source>
</evidence>
<accession>A0A291QDB9</accession>
<keyword evidence="3" id="KW-1185">Reference proteome</keyword>
<sequence length="157" mass="15138">MLGLAAALALTGCSSDGDGDSGDGGGKKDRGSAGGSAADGGSTGGSDSGSGGKDGSIEGAWVATAGGKPLALVINGKNASLVGEDVMCSGTAGDEAGSQMINLKCPKGNADRTTGRVESVDTKTMKVSWEGAGKDQFLRTEGGKLPEGLPTGGMPQS</sequence>
<evidence type="ECO:0000256" key="1">
    <source>
        <dbReference type="SAM" id="MobiDB-lite"/>
    </source>
</evidence>
<dbReference type="EMBL" id="CP022685">
    <property type="protein sequence ID" value="ATL29445.1"/>
    <property type="molecule type" value="Genomic_DNA"/>
</dbReference>
<dbReference type="AlphaFoldDB" id="A0A291QDB9"/>
<dbReference type="Proteomes" id="UP000221011">
    <property type="component" value="Chromosome"/>
</dbReference>
<evidence type="ECO:0000313" key="2">
    <source>
        <dbReference type="EMBL" id="ATL29445.1"/>
    </source>
</evidence>
<feature type="compositionally biased region" description="Basic and acidic residues" evidence="1">
    <location>
        <begin position="132"/>
        <end position="144"/>
    </location>
</feature>
<protein>
    <submittedName>
        <fullName evidence="2">Putative membrane protein</fullName>
    </submittedName>
</protein>
<dbReference type="KEGG" id="sfk:KY5_4427c"/>
<feature type="compositionally biased region" description="Gly residues" evidence="1">
    <location>
        <begin position="32"/>
        <end position="54"/>
    </location>
</feature>
<gene>
    <name evidence="2" type="ORF">KY5_4427c</name>
</gene>
<reference evidence="2 3" key="1">
    <citation type="submission" date="2017-08" db="EMBL/GenBank/DDBJ databases">
        <title>Complete Genome Sequence of Streptomyces formicae KY5, the formicamycin producer.</title>
        <authorList>
            <person name="Holmes N.A."/>
            <person name="Devine R."/>
            <person name="Qin Z."/>
            <person name="Seipke R.F."/>
            <person name="Wilkinson B."/>
            <person name="Hutchings M.I."/>
        </authorList>
    </citation>
    <scope>NUCLEOTIDE SEQUENCE [LARGE SCALE GENOMIC DNA]</scope>
    <source>
        <strain evidence="2 3">KY5</strain>
    </source>
</reference>
<feature type="region of interest" description="Disordered" evidence="1">
    <location>
        <begin position="131"/>
        <end position="157"/>
    </location>
</feature>
<organism evidence="2 3">
    <name type="scientific">Streptomyces formicae</name>
    <dbReference type="NCBI Taxonomy" id="1616117"/>
    <lineage>
        <taxon>Bacteria</taxon>
        <taxon>Bacillati</taxon>
        <taxon>Actinomycetota</taxon>
        <taxon>Actinomycetes</taxon>
        <taxon>Kitasatosporales</taxon>
        <taxon>Streptomycetaceae</taxon>
        <taxon>Streptomyces</taxon>
    </lineage>
</organism>
<name>A0A291QDB9_9ACTN</name>
<feature type="region of interest" description="Disordered" evidence="1">
    <location>
        <begin position="12"/>
        <end position="59"/>
    </location>
</feature>
<proteinExistence type="predicted"/>